<evidence type="ECO:0000313" key="5">
    <source>
        <dbReference type="Proteomes" id="UP000186879"/>
    </source>
</evidence>
<evidence type="ECO:0000256" key="1">
    <source>
        <dbReference type="SAM" id="MobiDB-lite"/>
    </source>
</evidence>
<reference evidence="2 5" key="1">
    <citation type="submission" date="2016-10" db="EMBL/GenBank/DDBJ databases">
        <title>Methanohalophilus halophilus.</title>
        <authorList>
            <person name="L'haridon S."/>
        </authorList>
    </citation>
    <scope>NUCLEOTIDE SEQUENCE [LARGE SCALE GENOMIC DNA]</scope>
    <source>
        <strain evidence="2 5">Z-7982</strain>
    </source>
</reference>
<gene>
    <name evidence="2" type="ORF">BHR79_07395</name>
    <name evidence="3" type="ORF">EFE40_02835</name>
    <name evidence="4" type="ORF">SAMN04515625_1031</name>
</gene>
<evidence type="ECO:0000313" key="3">
    <source>
        <dbReference type="EMBL" id="RNI09612.1"/>
    </source>
</evidence>
<dbReference type="AlphaFoldDB" id="A0A1L3Q3H0"/>
<dbReference type="Proteomes" id="UP000198669">
    <property type="component" value="Unassembled WGS sequence"/>
</dbReference>
<protein>
    <submittedName>
        <fullName evidence="3">DUF2098 domain-containing protein</fullName>
    </submittedName>
</protein>
<proteinExistence type="predicted"/>
<dbReference type="GeneID" id="30583580"/>
<evidence type="ECO:0000313" key="6">
    <source>
        <dbReference type="Proteomes" id="UP000198669"/>
    </source>
</evidence>
<keyword evidence="5" id="KW-1185">Reference proteome</keyword>
<dbReference type="RefSeq" id="WP_072561750.1">
    <property type="nucleotide sequence ID" value="NZ_CP017921.1"/>
</dbReference>
<dbReference type="Pfam" id="PF09871">
    <property type="entry name" value="DUF2098"/>
    <property type="match status" value="1"/>
</dbReference>
<evidence type="ECO:0000313" key="7">
    <source>
        <dbReference type="Proteomes" id="UP000267921"/>
    </source>
</evidence>
<sequence>MEHVETSDIDGHPLEKGMVARYLNTGTLGEIIDIKEDDEGTWALMNTTELYYRVDTLKVSGEKVGKRGEKEYSASDVKDYLLSQEEETSSGNLENVYQSTGGG</sequence>
<dbReference type="InterPro" id="IPR019209">
    <property type="entry name" value="DUF2098"/>
</dbReference>
<dbReference type="EMBL" id="FNMU01000003">
    <property type="protein sequence ID" value="SDW49496.1"/>
    <property type="molecule type" value="Genomic_DNA"/>
</dbReference>
<reference evidence="3 7" key="3">
    <citation type="submission" date="2018-10" db="EMBL/GenBank/DDBJ databases">
        <title>Cultivation of a novel Methanohalophilus strain from Kebrit Deep of the Red Sea and a genomic comparison of members of the genus Methanohalophilus.</title>
        <authorList>
            <person name="Guan Y."/>
            <person name="Ngugi D.K."/>
            <person name="Stingl U."/>
        </authorList>
    </citation>
    <scope>NUCLEOTIDE SEQUENCE [LARGE SCALE GENOMIC DNA]</scope>
    <source>
        <strain evidence="3 7">DSM 3094</strain>
    </source>
</reference>
<name>A0A1L3Q3H0_9EURY</name>
<dbReference type="OrthoDB" id="52973at2157"/>
<dbReference type="EMBL" id="CP017921">
    <property type="protein sequence ID" value="APH39321.1"/>
    <property type="molecule type" value="Genomic_DNA"/>
</dbReference>
<dbReference type="Proteomes" id="UP000267921">
    <property type="component" value="Unassembled WGS sequence"/>
</dbReference>
<dbReference type="KEGG" id="mhaz:BHR79_07395"/>
<dbReference type="EMBL" id="RJJG01000003">
    <property type="protein sequence ID" value="RNI09612.1"/>
    <property type="molecule type" value="Genomic_DNA"/>
</dbReference>
<dbReference type="STRING" id="2177.BHR79_07395"/>
<evidence type="ECO:0000313" key="4">
    <source>
        <dbReference type="EMBL" id="SDW49496.1"/>
    </source>
</evidence>
<evidence type="ECO:0000313" key="2">
    <source>
        <dbReference type="EMBL" id="APH39321.1"/>
    </source>
</evidence>
<feature type="region of interest" description="Disordered" evidence="1">
    <location>
        <begin position="83"/>
        <end position="103"/>
    </location>
</feature>
<organism evidence="2 5">
    <name type="scientific">Methanohalophilus halophilus</name>
    <dbReference type="NCBI Taxonomy" id="2177"/>
    <lineage>
        <taxon>Archaea</taxon>
        <taxon>Methanobacteriati</taxon>
        <taxon>Methanobacteriota</taxon>
        <taxon>Stenosarchaea group</taxon>
        <taxon>Methanomicrobia</taxon>
        <taxon>Methanosarcinales</taxon>
        <taxon>Methanosarcinaceae</taxon>
        <taxon>Methanohalophilus</taxon>
    </lineage>
</organism>
<reference evidence="4 6" key="2">
    <citation type="submission" date="2016-10" db="EMBL/GenBank/DDBJ databases">
        <authorList>
            <person name="de Groot N.N."/>
        </authorList>
    </citation>
    <scope>NUCLEOTIDE SEQUENCE [LARGE SCALE GENOMIC DNA]</scope>
    <source>
        <strain evidence="4 6">Z-7982</strain>
    </source>
</reference>
<feature type="compositionally biased region" description="Polar residues" evidence="1">
    <location>
        <begin position="89"/>
        <end position="103"/>
    </location>
</feature>
<dbReference type="Proteomes" id="UP000186879">
    <property type="component" value="Chromosome"/>
</dbReference>
<accession>A0A1L3Q3H0</accession>